<name>A0A9P7VIE8_9AGAR</name>
<accession>A0A9P7VIE8</accession>
<dbReference type="EMBL" id="MU250563">
    <property type="protein sequence ID" value="KAG7441197.1"/>
    <property type="molecule type" value="Genomic_DNA"/>
</dbReference>
<feature type="non-terminal residue" evidence="1">
    <location>
        <position position="99"/>
    </location>
</feature>
<comment type="caution">
    <text evidence="1">The sequence shown here is derived from an EMBL/GenBank/DDBJ whole genome shotgun (WGS) entry which is preliminary data.</text>
</comment>
<reference evidence="1" key="1">
    <citation type="submission" date="2020-11" db="EMBL/GenBank/DDBJ databases">
        <title>Adaptations for nitrogen fixation in a non-lichenized fungal sporocarp promotes dispersal by wood-feeding termites.</title>
        <authorList>
            <consortium name="DOE Joint Genome Institute"/>
            <person name="Koch R.A."/>
            <person name="Yoon G."/>
            <person name="Arayal U."/>
            <person name="Lail K."/>
            <person name="Amirebrahimi M."/>
            <person name="Labutti K."/>
            <person name="Lipzen A."/>
            <person name="Riley R."/>
            <person name="Barry K."/>
            <person name="Henrissat B."/>
            <person name="Grigoriev I.V."/>
            <person name="Herr J.R."/>
            <person name="Aime M.C."/>
        </authorList>
    </citation>
    <scope>NUCLEOTIDE SEQUENCE</scope>
    <source>
        <strain evidence="1">MCA 3950</strain>
    </source>
</reference>
<evidence type="ECO:0000313" key="2">
    <source>
        <dbReference type="Proteomes" id="UP000812287"/>
    </source>
</evidence>
<dbReference type="OrthoDB" id="3090134at2759"/>
<evidence type="ECO:0000313" key="1">
    <source>
        <dbReference type="EMBL" id="KAG7441197.1"/>
    </source>
</evidence>
<organism evidence="1 2">
    <name type="scientific">Guyanagaster necrorhizus</name>
    <dbReference type="NCBI Taxonomy" id="856835"/>
    <lineage>
        <taxon>Eukaryota</taxon>
        <taxon>Fungi</taxon>
        <taxon>Dikarya</taxon>
        <taxon>Basidiomycota</taxon>
        <taxon>Agaricomycotina</taxon>
        <taxon>Agaricomycetes</taxon>
        <taxon>Agaricomycetidae</taxon>
        <taxon>Agaricales</taxon>
        <taxon>Marasmiineae</taxon>
        <taxon>Physalacriaceae</taxon>
        <taxon>Guyanagaster</taxon>
    </lineage>
</organism>
<keyword evidence="2" id="KW-1185">Reference proteome</keyword>
<protein>
    <submittedName>
        <fullName evidence="1">Uncharacterized protein</fullName>
    </submittedName>
</protein>
<dbReference type="Proteomes" id="UP000812287">
    <property type="component" value="Unassembled WGS sequence"/>
</dbReference>
<dbReference type="GeneID" id="66109617"/>
<proteinExistence type="predicted"/>
<gene>
    <name evidence="1" type="ORF">BT62DRAFT_937433</name>
</gene>
<dbReference type="AlphaFoldDB" id="A0A9P7VIE8"/>
<sequence>MEESPLLATSLIDVFGFGNVIALRDRTPLKEHGAMLFACGGEILASASFTGAEIGELSGSKDNHLRVTEQVMAWMSKVDVIPSDAYPSFRSTPPYALNI</sequence>
<dbReference type="RefSeq" id="XP_043034697.1">
    <property type="nucleotide sequence ID" value="XM_043187320.1"/>
</dbReference>